<organism evidence="2 3">
    <name type="scientific">Rhodococcus antarcticus</name>
    <dbReference type="NCBI Taxonomy" id="2987751"/>
    <lineage>
        <taxon>Bacteria</taxon>
        <taxon>Bacillati</taxon>
        <taxon>Actinomycetota</taxon>
        <taxon>Actinomycetes</taxon>
        <taxon>Mycobacteriales</taxon>
        <taxon>Nocardiaceae</taxon>
        <taxon>Rhodococcus</taxon>
    </lineage>
</organism>
<dbReference type="Gene3D" id="1.10.10.10">
    <property type="entry name" value="Winged helix-like DNA-binding domain superfamily/Winged helix DNA-binding domain"/>
    <property type="match status" value="1"/>
</dbReference>
<dbReference type="Pfam" id="PF00480">
    <property type="entry name" value="ROK"/>
    <property type="match status" value="1"/>
</dbReference>
<dbReference type="SUPFAM" id="SSF46785">
    <property type="entry name" value="Winged helix' DNA-binding domain"/>
    <property type="match status" value="1"/>
</dbReference>
<dbReference type="SUPFAM" id="SSF53067">
    <property type="entry name" value="Actin-like ATPase domain"/>
    <property type="match status" value="1"/>
</dbReference>
<keyword evidence="3" id="KW-1185">Reference proteome</keyword>
<dbReference type="Proteomes" id="UP001164965">
    <property type="component" value="Chromosome"/>
</dbReference>
<dbReference type="RefSeq" id="WP_265383551.1">
    <property type="nucleotide sequence ID" value="NZ_CP110615.1"/>
</dbReference>
<comment type="similarity">
    <text evidence="1">Belongs to the ROK (NagC/XylR) family.</text>
</comment>
<dbReference type="InterPro" id="IPR043129">
    <property type="entry name" value="ATPase_NBD"/>
</dbReference>
<evidence type="ECO:0000256" key="1">
    <source>
        <dbReference type="ARBA" id="ARBA00006479"/>
    </source>
</evidence>
<dbReference type="InterPro" id="IPR049874">
    <property type="entry name" value="ROK_cs"/>
</dbReference>
<dbReference type="InterPro" id="IPR000600">
    <property type="entry name" value="ROK"/>
</dbReference>
<accession>A0ABY6P280</accession>
<proteinExistence type="inferred from homology"/>
<evidence type="ECO:0000313" key="2">
    <source>
        <dbReference type="EMBL" id="UZJ25446.1"/>
    </source>
</evidence>
<dbReference type="PANTHER" id="PTHR18964">
    <property type="entry name" value="ROK (REPRESSOR, ORF, KINASE) FAMILY"/>
    <property type="match status" value="1"/>
</dbReference>
<dbReference type="Gene3D" id="3.30.420.40">
    <property type="match status" value="2"/>
</dbReference>
<name>A0ABY6P280_9NOCA</name>
<dbReference type="EMBL" id="CP110615">
    <property type="protein sequence ID" value="UZJ25446.1"/>
    <property type="molecule type" value="Genomic_DNA"/>
</dbReference>
<protein>
    <submittedName>
        <fullName evidence="2">ROK family protein</fullName>
    </submittedName>
</protein>
<dbReference type="PROSITE" id="PS01125">
    <property type="entry name" value="ROK"/>
    <property type="match status" value="1"/>
</dbReference>
<dbReference type="PANTHER" id="PTHR18964:SF149">
    <property type="entry name" value="BIFUNCTIONAL UDP-N-ACETYLGLUCOSAMINE 2-EPIMERASE_N-ACETYLMANNOSAMINE KINASE"/>
    <property type="match status" value="1"/>
</dbReference>
<gene>
    <name evidence="2" type="ORF">RHODO2019_02935</name>
</gene>
<sequence>MRRANRAAVVRTVHLRGATSRAALAAGLELNRSTIKSVVDALAADGVVVESLPVGRQGAGRPSMVVTPCPRAAWVVAVEIAVGWLTVAAVGLGGGVLGQRGAGPVRREVDPSELVGRVADAVSALSAELGSRPSAMGVAVPGLVRASDGLIRRAPNLGWSDVPLGELLAAATGLGVLVRNESDLGALAEHVRGCARDVDDLVFLVVDVGVGGGVISGGVSIDGAGGYAGEVGHMAVRRDGRACRCGSHGCWETEVGEGALRRAVGLPSEGPRSHLRRELVRLRNEGAPPPDELVEYGRWLAMGVGNLVNLLDPEVVVFGGLLADALPLVVDTLTEHVAAACLLARPTALVALVPSALGASGPLLGAAEVAFAGILDGI</sequence>
<evidence type="ECO:0000313" key="3">
    <source>
        <dbReference type="Proteomes" id="UP001164965"/>
    </source>
</evidence>
<dbReference type="InterPro" id="IPR036390">
    <property type="entry name" value="WH_DNA-bd_sf"/>
</dbReference>
<dbReference type="InterPro" id="IPR036388">
    <property type="entry name" value="WH-like_DNA-bd_sf"/>
</dbReference>
<reference evidence="2" key="1">
    <citation type="submission" date="2022-10" db="EMBL/GenBank/DDBJ databases">
        <title>Rhodococcus sp.75.</title>
        <authorList>
            <person name="Sun M."/>
        </authorList>
    </citation>
    <scope>NUCLEOTIDE SEQUENCE</scope>
    <source>
        <strain evidence="2">75</strain>
    </source>
</reference>